<gene>
    <name evidence="8" type="ORF">AW171_hschr84511</name>
</gene>
<dbReference type="GeneID" id="28725822"/>
<reference evidence="8 9" key="1">
    <citation type="submission" date="2016-01" db="EMBL/GenBank/DDBJ databases">
        <title>Genome sequence of the yeast Holleya sinecauda.</title>
        <authorList>
            <person name="Dietrich F.S."/>
        </authorList>
    </citation>
    <scope>NUCLEOTIDE SEQUENCE [LARGE SCALE GENOMIC DNA]</scope>
    <source>
        <strain evidence="8 9">ATCC 58844</strain>
    </source>
</reference>
<dbReference type="GO" id="GO:0055088">
    <property type="term" value="P:lipid homeostasis"/>
    <property type="evidence" value="ECO:0007669"/>
    <property type="project" value="TreeGrafter"/>
</dbReference>
<dbReference type="InterPro" id="IPR006634">
    <property type="entry name" value="TLC-dom"/>
</dbReference>
<keyword evidence="2 5" id="KW-0812">Transmembrane</keyword>
<evidence type="ECO:0000313" key="8">
    <source>
        <dbReference type="EMBL" id="AMD22469.1"/>
    </source>
</evidence>
<comment type="subcellular location">
    <subcellularLocation>
        <location evidence="1">Membrane</location>
        <topology evidence="1">Multi-pass membrane protein</topology>
    </subcellularLocation>
</comment>
<protein>
    <submittedName>
        <fullName evidence="8">HHL301Wp</fullName>
    </submittedName>
</protein>
<dbReference type="STRING" id="45286.A0A0X8HVV4"/>
<dbReference type="SMART" id="SM00724">
    <property type="entry name" value="TLC"/>
    <property type="match status" value="1"/>
</dbReference>
<dbReference type="RefSeq" id="XP_017989465.1">
    <property type="nucleotide sequence ID" value="XM_018134263.1"/>
</dbReference>
<dbReference type="PROSITE" id="PS50922">
    <property type="entry name" value="TLC"/>
    <property type="match status" value="1"/>
</dbReference>
<proteinExistence type="predicted"/>
<evidence type="ECO:0000259" key="7">
    <source>
        <dbReference type="PROSITE" id="PS50922"/>
    </source>
</evidence>
<feature type="domain" description="TLC" evidence="7">
    <location>
        <begin position="59"/>
        <end position="264"/>
    </location>
</feature>
<evidence type="ECO:0000256" key="6">
    <source>
        <dbReference type="SAM" id="Phobius"/>
    </source>
</evidence>
<keyword evidence="4 5" id="KW-0472">Membrane</keyword>
<evidence type="ECO:0000256" key="3">
    <source>
        <dbReference type="ARBA" id="ARBA00022989"/>
    </source>
</evidence>
<evidence type="ECO:0000256" key="1">
    <source>
        <dbReference type="ARBA" id="ARBA00004141"/>
    </source>
</evidence>
<dbReference type="Pfam" id="PF03798">
    <property type="entry name" value="TRAM_LAG1_CLN8"/>
    <property type="match status" value="1"/>
</dbReference>
<dbReference type="Proteomes" id="UP000243052">
    <property type="component" value="Chromosome viii"/>
</dbReference>
<dbReference type="PANTHER" id="PTHR13439">
    <property type="entry name" value="CT120 PROTEIN"/>
    <property type="match status" value="1"/>
</dbReference>
<dbReference type="AlphaFoldDB" id="A0A0X8HVV4"/>
<sequence>MEDPFLAYSPFRDHTNLVLRHGHEVLVSFLVYHFLIYRWLAPTANRLVFGDFYLRSAKRDKINFDIHSTSMVQALVCLALIMPVMKLPVDLELYSYYNEYVSLVSAHMMGYFLWDFYVCARYCKFFGIGFLGHAVGSLMVTTCTLRPSYQQWVGKFLVFEASTPLVNVNWYISQLSRAPSTRKRVIPARVNFVNGILLFITFFCVRIVWGTIALVLLDYQVWKQWSSDTPVFLGLLVPSVNLLMTVLNFYWFSKMVTIAKKTYNASKKVSKLA</sequence>
<name>A0A0X8HVV4_9SACH</name>
<dbReference type="PANTHER" id="PTHR13439:SF0">
    <property type="entry name" value="TOPOISOMERASE I DAMAGE AFFECTED PROTEIN 4"/>
    <property type="match status" value="1"/>
</dbReference>
<dbReference type="InterPro" id="IPR050846">
    <property type="entry name" value="TLCD"/>
</dbReference>
<keyword evidence="9" id="KW-1185">Reference proteome</keyword>
<evidence type="ECO:0000256" key="5">
    <source>
        <dbReference type="PROSITE-ProRule" id="PRU00205"/>
    </source>
</evidence>
<feature type="transmembrane region" description="Helical" evidence="6">
    <location>
        <begin position="100"/>
        <end position="118"/>
    </location>
</feature>
<evidence type="ECO:0000256" key="4">
    <source>
        <dbReference type="ARBA" id="ARBA00023136"/>
    </source>
</evidence>
<feature type="transmembrane region" description="Helical" evidence="6">
    <location>
        <begin position="62"/>
        <end position="85"/>
    </location>
</feature>
<accession>A0A0X8HVV4</accession>
<keyword evidence="3 6" id="KW-1133">Transmembrane helix</keyword>
<dbReference type="EMBL" id="CP014248">
    <property type="protein sequence ID" value="AMD22469.1"/>
    <property type="molecule type" value="Genomic_DNA"/>
</dbReference>
<evidence type="ECO:0000256" key="2">
    <source>
        <dbReference type="ARBA" id="ARBA00022692"/>
    </source>
</evidence>
<feature type="transmembrane region" description="Helical" evidence="6">
    <location>
        <begin position="153"/>
        <end position="172"/>
    </location>
</feature>
<feature type="transmembrane region" description="Helical" evidence="6">
    <location>
        <begin position="229"/>
        <end position="252"/>
    </location>
</feature>
<feature type="transmembrane region" description="Helical" evidence="6">
    <location>
        <begin position="125"/>
        <end position="147"/>
    </location>
</feature>
<dbReference type="GO" id="GO:0016020">
    <property type="term" value="C:membrane"/>
    <property type="evidence" value="ECO:0007669"/>
    <property type="project" value="UniProtKB-SubCell"/>
</dbReference>
<feature type="transmembrane region" description="Helical" evidence="6">
    <location>
        <begin position="25"/>
        <end position="41"/>
    </location>
</feature>
<dbReference type="OrthoDB" id="10266980at2759"/>
<organism evidence="8 9">
    <name type="scientific">Eremothecium sinecaudum</name>
    <dbReference type="NCBI Taxonomy" id="45286"/>
    <lineage>
        <taxon>Eukaryota</taxon>
        <taxon>Fungi</taxon>
        <taxon>Dikarya</taxon>
        <taxon>Ascomycota</taxon>
        <taxon>Saccharomycotina</taxon>
        <taxon>Saccharomycetes</taxon>
        <taxon>Saccharomycetales</taxon>
        <taxon>Saccharomycetaceae</taxon>
        <taxon>Eremothecium</taxon>
    </lineage>
</organism>
<dbReference type="GO" id="GO:0005783">
    <property type="term" value="C:endoplasmic reticulum"/>
    <property type="evidence" value="ECO:0007669"/>
    <property type="project" value="TreeGrafter"/>
</dbReference>
<feature type="transmembrane region" description="Helical" evidence="6">
    <location>
        <begin position="192"/>
        <end position="217"/>
    </location>
</feature>
<evidence type="ECO:0000313" key="9">
    <source>
        <dbReference type="Proteomes" id="UP000243052"/>
    </source>
</evidence>